<feature type="domain" description="Protein kinase" evidence="5">
    <location>
        <begin position="20"/>
        <end position="281"/>
    </location>
</feature>
<keyword evidence="7" id="KW-1185">Reference proteome</keyword>
<keyword evidence="2" id="KW-0547">Nucleotide-binding</keyword>
<dbReference type="RefSeq" id="XP_001886924.1">
    <property type="nucleotide sequence ID" value="XM_001886889.1"/>
</dbReference>
<dbReference type="Pfam" id="PF07714">
    <property type="entry name" value="PK_Tyr_Ser-Thr"/>
    <property type="match status" value="1"/>
</dbReference>
<reference evidence="6 7" key="1">
    <citation type="journal article" date="2008" name="Nature">
        <title>The genome of Laccaria bicolor provides insights into mycorrhizal symbiosis.</title>
        <authorList>
            <person name="Martin F."/>
            <person name="Aerts A."/>
            <person name="Ahren D."/>
            <person name="Brun A."/>
            <person name="Danchin E.G.J."/>
            <person name="Duchaussoy F."/>
            <person name="Gibon J."/>
            <person name="Kohler A."/>
            <person name="Lindquist E."/>
            <person name="Pereda V."/>
            <person name="Salamov A."/>
            <person name="Shapiro H.J."/>
            <person name="Wuyts J."/>
            <person name="Blaudez D."/>
            <person name="Buee M."/>
            <person name="Brokstein P."/>
            <person name="Canbaeck B."/>
            <person name="Cohen D."/>
            <person name="Courty P.E."/>
            <person name="Coutinho P.M."/>
            <person name="Delaruelle C."/>
            <person name="Detter J.C."/>
            <person name="Deveau A."/>
            <person name="DiFazio S."/>
            <person name="Duplessis S."/>
            <person name="Fraissinet-Tachet L."/>
            <person name="Lucic E."/>
            <person name="Frey-Klett P."/>
            <person name="Fourrey C."/>
            <person name="Feussner I."/>
            <person name="Gay G."/>
            <person name="Grimwood J."/>
            <person name="Hoegger P.J."/>
            <person name="Jain P."/>
            <person name="Kilaru S."/>
            <person name="Labbe J."/>
            <person name="Lin Y.C."/>
            <person name="Legue V."/>
            <person name="Le Tacon F."/>
            <person name="Marmeisse R."/>
            <person name="Melayah D."/>
            <person name="Montanini B."/>
            <person name="Muratet M."/>
            <person name="Nehls U."/>
            <person name="Niculita-Hirzel H."/>
            <person name="Oudot-Le Secq M.P."/>
            <person name="Peter M."/>
            <person name="Quesneville H."/>
            <person name="Rajashekar B."/>
            <person name="Reich M."/>
            <person name="Rouhier N."/>
            <person name="Schmutz J."/>
            <person name="Yin T."/>
            <person name="Chalot M."/>
            <person name="Henrissat B."/>
            <person name="Kuees U."/>
            <person name="Lucas S."/>
            <person name="Van de Peer Y."/>
            <person name="Podila G.K."/>
            <person name="Polle A."/>
            <person name="Pukkila P.J."/>
            <person name="Richardson P.M."/>
            <person name="Rouze P."/>
            <person name="Sanders I.R."/>
            <person name="Stajich J.E."/>
            <person name="Tunlid A."/>
            <person name="Tuskan G."/>
            <person name="Grigoriev I.V."/>
        </authorList>
    </citation>
    <scope>NUCLEOTIDE SEQUENCE [LARGE SCALE GENOMIC DNA]</scope>
    <source>
        <strain evidence="7">S238N-H82 / ATCC MYA-4686</strain>
    </source>
</reference>
<protein>
    <submittedName>
        <fullName evidence="6">Predicted protein</fullName>
    </submittedName>
</protein>
<accession>B0DSJ6</accession>
<keyword evidence="1" id="KW-0808">Transferase</keyword>
<dbReference type="OrthoDB" id="3260205at2759"/>
<dbReference type="GO" id="GO:0004674">
    <property type="term" value="F:protein serine/threonine kinase activity"/>
    <property type="evidence" value="ECO:0007669"/>
    <property type="project" value="TreeGrafter"/>
</dbReference>
<dbReference type="PROSITE" id="PS50011">
    <property type="entry name" value="PROTEIN_KINASE_DOM"/>
    <property type="match status" value="1"/>
</dbReference>
<dbReference type="PROSITE" id="PS00109">
    <property type="entry name" value="PROTEIN_KINASE_TYR"/>
    <property type="match status" value="1"/>
</dbReference>
<dbReference type="PANTHER" id="PTHR44329:SF288">
    <property type="entry name" value="MITOGEN-ACTIVATED PROTEIN KINASE KINASE KINASE 20"/>
    <property type="match status" value="1"/>
</dbReference>
<dbReference type="GeneID" id="6082455"/>
<dbReference type="KEGG" id="lbc:LACBIDRAFT_332384"/>
<evidence type="ECO:0000256" key="2">
    <source>
        <dbReference type="ARBA" id="ARBA00022741"/>
    </source>
</evidence>
<evidence type="ECO:0000313" key="7">
    <source>
        <dbReference type="Proteomes" id="UP000001194"/>
    </source>
</evidence>
<dbReference type="InterPro" id="IPR000719">
    <property type="entry name" value="Prot_kinase_dom"/>
</dbReference>
<dbReference type="InterPro" id="IPR011009">
    <property type="entry name" value="Kinase-like_dom_sf"/>
</dbReference>
<proteinExistence type="predicted"/>
<dbReference type="SUPFAM" id="SSF56112">
    <property type="entry name" value="Protein kinase-like (PK-like)"/>
    <property type="match status" value="1"/>
</dbReference>
<dbReference type="InterPro" id="IPR008266">
    <property type="entry name" value="Tyr_kinase_AS"/>
</dbReference>
<dbReference type="Gene3D" id="1.10.510.10">
    <property type="entry name" value="Transferase(Phosphotransferase) domain 1"/>
    <property type="match status" value="1"/>
</dbReference>
<gene>
    <name evidence="6" type="ORF">LACBIDRAFT_332384</name>
</gene>
<dbReference type="Proteomes" id="UP000001194">
    <property type="component" value="Unassembled WGS sequence"/>
</dbReference>
<keyword evidence="4" id="KW-0067">ATP-binding</keyword>
<dbReference type="AlphaFoldDB" id="B0DSJ6"/>
<sequence length="281" mass="30617">MAVIGIDVQDVKRLDGRIKITAKYPIAHGGYSDIYPGIWRGGSAFLGPGVWTGNATSGQNVAVGTAHIYIVLPPNSRTLSCIKVVIKVMRHADRDLKANDPITRSKYAKASIDGSLPPDLEKEYRVWAHLRHPNVLPFFGLIDDPAIPSMGVVTPRCTFGDLRCFFSDPTRASSANRLSIVKGIARGLTYIHGKRVVHGDLTMENVLIELINGVFTPLISDFGLSRVLETEAEKILLAEDENQSRKALTLGADVWCFDSNGEISILSFDRVSGSTDGGIEK</sequence>
<dbReference type="InParanoid" id="B0DSJ6"/>
<dbReference type="CDD" id="cd00180">
    <property type="entry name" value="PKc"/>
    <property type="match status" value="1"/>
</dbReference>
<dbReference type="PANTHER" id="PTHR44329">
    <property type="entry name" value="SERINE/THREONINE-PROTEIN KINASE TNNI3K-RELATED"/>
    <property type="match status" value="1"/>
</dbReference>
<organism evidence="7">
    <name type="scientific">Laccaria bicolor (strain S238N-H82 / ATCC MYA-4686)</name>
    <name type="common">Bicoloured deceiver</name>
    <name type="synonym">Laccaria laccata var. bicolor</name>
    <dbReference type="NCBI Taxonomy" id="486041"/>
    <lineage>
        <taxon>Eukaryota</taxon>
        <taxon>Fungi</taxon>
        <taxon>Dikarya</taxon>
        <taxon>Basidiomycota</taxon>
        <taxon>Agaricomycotina</taxon>
        <taxon>Agaricomycetes</taxon>
        <taxon>Agaricomycetidae</taxon>
        <taxon>Agaricales</taxon>
        <taxon>Agaricineae</taxon>
        <taxon>Hydnangiaceae</taxon>
        <taxon>Laccaria</taxon>
    </lineage>
</organism>
<dbReference type="STRING" id="486041.B0DSJ6"/>
<evidence type="ECO:0000256" key="1">
    <source>
        <dbReference type="ARBA" id="ARBA00022679"/>
    </source>
</evidence>
<evidence type="ECO:0000256" key="3">
    <source>
        <dbReference type="ARBA" id="ARBA00022777"/>
    </source>
</evidence>
<dbReference type="GO" id="GO:0005524">
    <property type="term" value="F:ATP binding"/>
    <property type="evidence" value="ECO:0007669"/>
    <property type="project" value="UniProtKB-KW"/>
</dbReference>
<evidence type="ECO:0000259" key="5">
    <source>
        <dbReference type="PROSITE" id="PS50011"/>
    </source>
</evidence>
<name>B0DSJ6_LACBS</name>
<dbReference type="HOGENOM" id="CLU_1138165_0_0_1"/>
<dbReference type="InterPro" id="IPR051681">
    <property type="entry name" value="Ser/Thr_Kinases-Pseudokinases"/>
</dbReference>
<dbReference type="EMBL" id="DS547130">
    <property type="protein sequence ID" value="EDR02561.1"/>
    <property type="molecule type" value="Genomic_DNA"/>
</dbReference>
<evidence type="ECO:0000313" key="6">
    <source>
        <dbReference type="EMBL" id="EDR02561.1"/>
    </source>
</evidence>
<keyword evidence="3" id="KW-0418">Kinase</keyword>
<dbReference type="InterPro" id="IPR001245">
    <property type="entry name" value="Ser-Thr/Tyr_kinase_cat_dom"/>
</dbReference>
<evidence type="ECO:0000256" key="4">
    <source>
        <dbReference type="ARBA" id="ARBA00022840"/>
    </source>
</evidence>